<gene>
    <name evidence="2" type="ORF">CISIN_1g035395mg</name>
</gene>
<name>A0A067G5C2_CITSI</name>
<evidence type="ECO:0000256" key="1">
    <source>
        <dbReference type="SAM" id="MobiDB-lite"/>
    </source>
</evidence>
<evidence type="ECO:0000313" key="2">
    <source>
        <dbReference type="EMBL" id="KDO73775.1"/>
    </source>
</evidence>
<organism evidence="2 3">
    <name type="scientific">Citrus sinensis</name>
    <name type="common">Sweet orange</name>
    <name type="synonym">Citrus aurantium var. sinensis</name>
    <dbReference type="NCBI Taxonomy" id="2711"/>
    <lineage>
        <taxon>Eukaryota</taxon>
        <taxon>Viridiplantae</taxon>
        <taxon>Streptophyta</taxon>
        <taxon>Embryophyta</taxon>
        <taxon>Tracheophyta</taxon>
        <taxon>Spermatophyta</taxon>
        <taxon>Magnoliopsida</taxon>
        <taxon>eudicotyledons</taxon>
        <taxon>Gunneridae</taxon>
        <taxon>Pentapetalae</taxon>
        <taxon>rosids</taxon>
        <taxon>malvids</taxon>
        <taxon>Sapindales</taxon>
        <taxon>Rutaceae</taxon>
        <taxon>Aurantioideae</taxon>
        <taxon>Citrus</taxon>
    </lineage>
</organism>
<evidence type="ECO:0000313" key="3">
    <source>
        <dbReference type="Proteomes" id="UP000027120"/>
    </source>
</evidence>
<dbReference type="STRING" id="2711.A0A067G5C2"/>
<keyword evidence="3" id="KW-1185">Reference proteome</keyword>
<protein>
    <submittedName>
        <fullName evidence="2">Uncharacterized protein</fullName>
    </submittedName>
</protein>
<dbReference type="EMBL" id="KK784885">
    <property type="protein sequence ID" value="KDO73775.1"/>
    <property type="molecule type" value="Genomic_DNA"/>
</dbReference>
<proteinExistence type="predicted"/>
<sequence length="64" mass="6946">MENVNGIMGEPTPSTSEYGSGMKVREQTGTGTELSYDDAQISNVPEGFSDTFVRWVNSGETLCH</sequence>
<feature type="region of interest" description="Disordered" evidence="1">
    <location>
        <begin position="1"/>
        <end position="37"/>
    </location>
</feature>
<dbReference type="Proteomes" id="UP000027120">
    <property type="component" value="Unassembled WGS sequence"/>
</dbReference>
<dbReference type="AlphaFoldDB" id="A0A067G5C2"/>
<reference evidence="2 3" key="1">
    <citation type="submission" date="2014-04" db="EMBL/GenBank/DDBJ databases">
        <authorList>
            <consortium name="International Citrus Genome Consortium"/>
            <person name="Gmitter F."/>
            <person name="Chen C."/>
            <person name="Farmerie W."/>
            <person name="Harkins T."/>
            <person name="Desany B."/>
            <person name="Mohiuddin M."/>
            <person name="Kodira C."/>
            <person name="Borodovsky M."/>
            <person name="Lomsadze A."/>
            <person name="Burns P."/>
            <person name="Jenkins J."/>
            <person name="Prochnik S."/>
            <person name="Shu S."/>
            <person name="Chapman J."/>
            <person name="Pitluck S."/>
            <person name="Schmutz J."/>
            <person name="Rokhsar D."/>
        </authorList>
    </citation>
    <scope>NUCLEOTIDE SEQUENCE</scope>
</reference>
<accession>A0A067G5C2</accession>